<dbReference type="InterPro" id="IPR000999">
    <property type="entry name" value="RNase_III_dom"/>
</dbReference>
<dbReference type="AlphaFoldDB" id="A0A448XR47"/>
<dbReference type="GO" id="GO:0031054">
    <property type="term" value="P:pre-miRNA processing"/>
    <property type="evidence" value="ECO:0007669"/>
    <property type="project" value="TreeGrafter"/>
</dbReference>
<evidence type="ECO:0000313" key="4">
    <source>
        <dbReference type="Proteomes" id="UP000784294"/>
    </source>
</evidence>
<dbReference type="EMBL" id="CAAALY010277056">
    <property type="protein sequence ID" value="VEL42846.1"/>
    <property type="molecule type" value="Genomic_DNA"/>
</dbReference>
<dbReference type="PANTHER" id="PTHR11207">
    <property type="entry name" value="RIBONUCLEASE III"/>
    <property type="match status" value="1"/>
</dbReference>
<dbReference type="SMART" id="SM00535">
    <property type="entry name" value="RIBOc"/>
    <property type="match status" value="1"/>
</dbReference>
<organism evidence="3 4">
    <name type="scientific">Protopolystoma xenopodis</name>
    <dbReference type="NCBI Taxonomy" id="117903"/>
    <lineage>
        <taxon>Eukaryota</taxon>
        <taxon>Metazoa</taxon>
        <taxon>Spiralia</taxon>
        <taxon>Lophotrochozoa</taxon>
        <taxon>Platyhelminthes</taxon>
        <taxon>Monogenea</taxon>
        <taxon>Polyopisthocotylea</taxon>
        <taxon>Polystomatidea</taxon>
        <taxon>Polystomatidae</taxon>
        <taxon>Protopolystoma</taxon>
    </lineage>
</organism>
<dbReference type="GO" id="GO:0004525">
    <property type="term" value="F:ribonuclease III activity"/>
    <property type="evidence" value="ECO:0007669"/>
    <property type="project" value="InterPro"/>
</dbReference>
<dbReference type="GO" id="GO:0070877">
    <property type="term" value="C:microprocessor complex"/>
    <property type="evidence" value="ECO:0007669"/>
    <property type="project" value="TreeGrafter"/>
</dbReference>
<evidence type="ECO:0000313" key="3">
    <source>
        <dbReference type="EMBL" id="VEL42846.1"/>
    </source>
</evidence>
<dbReference type="PANTHER" id="PTHR11207:SF0">
    <property type="entry name" value="RIBONUCLEASE 3"/>
    <property type="match status" value="1"/>
</dbReference>
<dbReference type="InterPro" id="IPR036389">
    <property type="entry name" value="RNase_III_sf"/>
</dbReference>
<keyword evidence="1" id="KW-0694">RNA-binding</keyword>
<feature type="domain" description="RNase III" evidence="2">
    <location>
        <begin position="1"/>
        <end position="70"/>
    </location>
</feature>
<dbReference type="GO" id="GO:0003723">
    <property type="term" value="F:RNA binding"/>
    <property type="evidence" value="ECO:0007669"/>
    <property type="project" value="UniProtKB-KW"/>
</dbReference>
<accession>A0A448XR47</accession>
<dbReference type="PROSITE" id="PS50142">
    <property type="entry name" value="RNASE_3_2"/>
    <property type="match status" value="1"/>
</dbReference>
<name>A0A448XR47_9PLAT</name>
<dbReference type="SUPFAM" id="SSF69065">
    <property type="entry name" value="RNase III domain-like"/>
    <property type="match status" value="1"/>
</dbReference>
<proteinExistence type="predicted"/>
<evidence type="ECO:0000256" key="1">
    <source>
        <dbReference type="ARBA" id="ARBA00022884"/>
    </source>
</evidence>
<dbReference type="Proteomes" id="UP000784294">
    <property type="component" value="Unassembled WGS sequence"/>
</dbReference>
<reference evidence="3" key="1">
    <citation type="submission" date="2018-11" db="EMBL/GenBank/DDBJ databases">
        <authorList>
            <consortium name="Pathogen Informatics"/>
        </authorList>
    </citation>
    <scope>NUCLEOTIDE SEQUENCE</scope>
</reference>
<evidence type="ECO:0000259" key="2">
    <source>
        <dbReference type="PROSITE" id="PS50142"/>
    </source>
</evidence>
<dbReference type="GO" id="GO:0031053">
    <property type="term" value="P:primary miRNA processing"/>
    <property type="evidence" value="ECO:0007669"/>
    <property type="project" value="TreeGrafter"/>
</dbReference>
<sequence length="137" mass="15910">MFPNLSEGHLDAYRQAIVQNQHLAELAVRLGLHKYLLYTHSVDFSYDSTFIYARSDAFEALMAAIFLDSSLETVDRIFGAVLFGDLKRLHQTWVRIPLHPLQLQYPNGDREWADRIPMLKVSKLTFIKLKIPVNMYN</sequence>
<comment type="caution">
    <text evidence="3">The sequence shown here is derived from an EMBL/GenBank/DDBJ whole genome shotgun (WGS) entry which is preliminary data.</text>
</comment>
<keyword evidence="4" id="KW-1185">Reference proteome</keyword>
<protein>
    <recommendedName>
        <fullName evidence="2">RNase III domain-containing protein</fullName>
    </recommendedName>
</protein>
<dbReference type="OrthoDB" id="67027at2759"/>
<dbReference type="CDD" id="cd00593">
    <property type="entry name" value="RIBOc"/>
    <property type="match status" value="1"/>
</dbReference>
<dbReference type="Gene3D" id="1.10.1520.10">
    <property type="entry name" value="Ribonuclease III domain"/>
    <property type="match status" value="1"/>
</dbReference>
<dbReference type="Pfam" id="PF00636">
    <property type="entry name" value="Ribonuclease_3"/>
    <property type="match status" value="1"/>
</dbReference>
<gene>
    <name evidence="3" type="ORF">PXEA_LOCUS36286</name>
</gene>